<dbReference type="InterPro" id="IPR039553">
    <property type="entry name" value="Prefoldin-like"/>
</dbReference>
<evidence type="ECO:0000256" key="1">
    <source>
        <dbReference type="SAM" id="Coils"/>
    </source>
</evidence>
<feature type="region of interest" description="Disordered" evidence="2">
    <location>
        <begin position="210"/>
        <end position="251"/>
    </location>
</feature>
<feature type="domain" description="DUF3835" evidence="3">
    <location>
        <begin position="452"/>
        <end position="526"/>
    </location>
</feature>
<evidence type="ECO:0000313" key="4">
    <source>
        <dbReference type="EMBL" id="KAL2814272.1"/>
    </source>
</evidence>
<protein>
    <recommendedName>
        <fullName evidence="3">DUF3835 domain-containing protein</fullName>
    </recommendedName>
</protein>
<keyword evidence="1" id="KW-0175">Coiled coil</keyword>
<dbReference type="PANTHER" id="PTHR15111">
    <property type="entry name" value="RNA POLYMERASE II SUBUNIT 5-MEDIATING PROTEIN NNX3"/>
    <property type="match status" value="1"/>
</dbReference>
<feature type="domain" description="DUF3835" evidence="3">
    <location>
        <begin position="358"/>
        <end position="380"/>
    </location>
</feature>
<feature type="compositionally biased region" description="Acidic residues" evidence="2">
    <location>
        <begin position="210"/>
        <end position="241"/>
    </location>
</feature>
<evidence type="ECO:0000313" key="5">
    <source>
        <dbReference type="Proteomes" id="UP001610334"/>
    </source>
</evidence>
<feature type="compositionally biased region" description="Polar residues" evidence="2">
    <location>
        <begin position="109"/>
        <end position="122"/>
    </location>
</feature>
<name>A0ABR4HHP0_9EURO</name>
<feature type="coiled-coil region" evidence="1">
    <location>
        <begin position="23"/>
        <end position="50"/>
    </location>
</feature>
<keyword evidence="5" id="KW-1185">Reference proteome</keyword>
<feature type="region of interest" description="Disordered" evidence="2">
    <location>
        <begin position="103"/>
        <end position="137"/>
    </location>
</feature>
<dbReference type="Proteomes" id="UP001610334">
    <property type="component" value="Unassembled WGS sequence"/>
</dbReference>
<gene>
    <name evidence="4" type="ORF">BJX63DRAFT_201198</name>
</gene>
<dbReference type="Pfam" id="PF12927">
    <property type="entry name" value="DUF3835"/>
    <property type="match status" value="2"/>
</dbReference>
<feature type="compositionally biased region" description="Low complexity" evidence="2">
    <location>
        <begin position="149"/>
        <end position="161"/>
    </location>
</feature>
<evidence type="ECO:0000256" key="2">
    <source>
        <dbReference type="SAM" id="MobiDB-lite"/>
    </source>
</evidence>
<feature type="region of interest" description="Disordered" evidence="2">
    <location>
        <begin position="496"/>
        <end position="527"/>
    </location>
</feature>
<accession>A0ABR4HHP0</accession>
<dbReference type="InterPro" id="IPR052255">
    <property type="entry name" value="RNA_pol_II_subunit5-mediator"/>
</dbReference>
<evidence type="ECO:0000259" key="3">
    <source>
        <dbReference type="Pfam" id="PF12927"/>
    </source>
</evidence>
<feature type="region of interest" description="Disordered" evidence="2">
    <location>
        <begin position="283"/>
        <end position="431"/>
    </location>
</feature>
<dbReference type="InterPro" id="IPR024325">
    <property type="entry name" value="DUF3835"/>
</dbReference>
<feature type="region of interest" description="Disordered" evidence="2">
    <location>
        <begin position="149"/>
        <end position="185"/>
    </location>
</feature>
<dbReference type="PANTHER" id="PTHR15111:SF0">
    <property type="entry name" value="UNCONVENTIONAL PREFOLDIN RPB5 INTERACTOR 1"/>
    <property type="match status" value="1"/>
</dbReference>
<comment type="caution">
    <text evidence="4">The sequence shown here is derived from an EMBL/GenBank/DDBJ whole genome shotgun (WGS) entry which is preliminary data.</text>
</comment>
<reference evidence="4 5" key="1">
    <citation type="submission" date="2024-07" db="EMBL/GenBank/DDBJ databases">
        <title>Section-level genome sequencing and comparative genomics of Aspergillus sections Usti and Cavernicolus.</title>
        <authorList>
            <consortium name="Lawrence Berkeley National Laboratory"/>
            <person name="Nybo J.L."/>
            <person name="Vesth T.C."/>
            <person name="Theobald S."/>
            <person name="Frisvad J.C."/>
            <person name="Larsen T.O."/>
            <person name="Kjaerboelling I."/>
            <person name="Rothschild-Mancinelli K."/>
            <person name="Lyhne E.K."/>
            <person name="Kogle M.E."/>
            <person name="Barry K."/>
            <person name="Clum A."/>
            <person name="Na H."/>
            <person name="Ledsgaard L."/>
            <person name="Lin J."/>
            <person name="Lipzen A."/>
            <person name="Kuo A."/>
            <person name="Riley R."/>
            <person name="Mondo S."/>
            <person name="Labutti K."/>
            <person name="Haridas S."/>
            <person name="Pangalinan J."/>
            <person name="Salamov A.A."/>
            <person name="Simmons B.A."/>
            <person name="Magnuson J.K."/>
            <person name="Chen J."/>
            <person name="Drula E."/>
            <person name="Henrissat B."/>
            <person name="Wiebenga A."/>
            <person name="Lubbers R.J."/>
            <person name="Gomes A.C."/>
            <person name="Makela M.R."/>
            <person name="Stajich J."/>
            <person name="Grigoriev I.V."/>
            <person name="Mortensen U.H."/>
            <person name="De Vries R.P."/>
            <person name="Baker S.E."/>
            <person name="Andersen M.R."/>
        </authorList>
    </citation>
    <scope>NUCLEOTIDE SEQUENCE [LARGE SCALE GENOMIC DNA]</scope>
    <source>
        <strain evidence="4 5">CBS 588.65</strain>
    </source>
</reference>
<organism evidence="4 5">
    <name type="scientific">Aspergillus granulosus</name>
    <dbReference type="NCBI Taxonomy" id="176169"/>
    <lineage>
        <taxon>Eukaryota</taxon>
        <taxon>Fungi</taxon>
        <taxon>Dikarya</taxon>
        <taxon>Ascomycota</taxon>
        <taxon>Pezizomycotina</taxon>
        <taxon>Eurotiomycetes</taxon>
        <taxon>Eurotiomycetidae</taxon>
        <taxon>Eurotiales</taxon>
        <taxon>Aspergillaceae</taxon>
        <taxon>Aspergillus</taxon>
        <taxon>Aspergillus subgen. Nidulantes</taxon>
    </lineage>
</organism>
<dbReference type="EMBL" id="JBFXLT010000034">
    <property type="protein sequence ID" value="KAL2814272.1"/>
    <property type="molecule type" value="Genomic_DNA"/>
</dbReference>
<sequence length="527" mass="57963">MIGEKQGLKRTRQQVTDIISRRIDYVRDNVASMEKRLRAAENKLNALDSVEQIPGEATTDFPMKEIVEELDEDGEIISSRTMNPGDQAADLLDILKKAGVESIPDVPKSSESTVASEQTLPESTPGIPITNGQEADKQADDLAAALESASLESKEASTTAADQSDAVKPAAEEKEVPIVDIDESPEDAQLRREMLRYGLDEVGAVVAELELDEDGSEISVDDAYDFDDYDDGEEEDEDEDEYGRSTRSVLDEDYHQQMRELEAKLNARGMWNVGKDTTSLPENIQEDLQQAHKVKIERAPDSSSTEPASKTKPKKKVAFANDLDIAPAPKPPAPEIKQAAPKETEIAVLTESIVERTKPVENAPTPNVAPKKTSRFKSARGLAGANADEQSTSSISSSQPPKPLRKAVVAPTPSLPLFPAKPSGPKPFSQPIFDIEEQAPAPASTKSERKILADTLVERDTAQGTVKAPEPDELDEELHRKEIASEFYRMRNRMASQNENSLEEEPEMVPVEEPPKRISKFRASRMR</sequence>
<feature type="compositionally biased region" description="Basic residues" evidence="2">
    <location>
        <begin position="517"/>
        <end position="527"/>
    </location>
</feature>
<dbReference type="Pfam" id="PF13758">
    <property type="entry name" value="Prefoldin_3"/>
    <property type="match status" value="1"/>
</dbReference>
<proteinExistence type="predicted"/>